<dbReference type="Proteomes" id="UP000053268">
    <property type="component" value="Unassembled WGS sequence"/>
</dbReference>
<name>A0A194QBC3_PAPXU</name>
<sequence>MQSSLAQGMFLAGGRGAYAGAALQGPLAYLEKTATNIGGHGGVGRWAQVTRPRAGQGPRSGQRPRSWRVPRIRGKHDAPIAPTSPGDSARDLRPNRPGRLLAVFSRTRSKSAVPEGP</sequence>
<gene>
    <name evidence="2" type="ORF">RR46_08087</name>
</gene>
<evidence type="ECO:0000313" key="2">
    <source>
        <dbReference type="EMBL" id="KPJ02290.1"/>
    </source>
</evidence>
<evidence type="ECO:0000256" key="1">
    <source>
        <dbReference type="SAM" id="MobiDB-lite"/>
    </source>
</evidence>
<reference evidence="2 3" key="1">
    <citation type="journal article" date="2015" name="Nat. Commun.">
        <title>Outbred genome sequencing and CRISPR/Cas9 gene editing in butterflies.</title>
        <authorList>
            <person name="Li X."/>
            <person name="Fan D."/>
            <person name="Zhang W."/>
            <person name="Liu G."/>
            <person name="Zhang L."/>
            <person name="Zhao L."/>
            <person name="Fang X."/>
            <person name="Chen L."/>
            <person name="Dong Y."/>
            <person name="Chen Y."/>
            <person name="Ding Y."/>
            <person name="Zhao R."/>
            <person name="Feng M."/>
            <person name="Zhu Y."/>
            <person name="Feng Y."/>
            <person name="Jiang X."/>
            <person name="Zhu D."/>
            <person name="Xiang H."/>
            <person name="Feng X."/>
            <person name="Li S."/>
            <person name="Wang J."/>
            <person name="Zhang G."/>
            <person name="Kronforst M.R."/>
            <person name="Wang W."/>
        </authorList>
    </citation>
    <scope>NUCLEOTIDE SEQUENCE [LARGE SCALE GENOMIC DNA]</scope>
    <source>
        <strain evidence="2">Ya'a_city_454_Px</strain>
        <tissue evidence="2">Whole body</tissue>
    </source>
</reference>
<feature type="region of interest" description="Disordered" evidence="1">
    <location>
        <begin position="41"/>
        <end position="117"/>
    </location>
</feature>
<evidence type="ECO:0000313" key="3">
    <source>
        <dbReference type="Proteomes" id="UP000053268"/>
    </source>
</evidence>
<organism evidence="2 3">
    <name type="scientific">Papilio xuthus</name>
    <name type="common">Asian swallowtail butterfly</name>
    <dbReference type="NCBI Taxonomy" id="66420"/>
    <lineage>
        <taxon>Eukaryota</taxon>
        <taxon>Metazoa</taxon>
        <taxon>Ecdysozoa</taxon>
        <taxon>Arthropoda</taxon>
        <taxon>Hexapoda</taxon>
        <taxon>Insecta</taxon>
        <taxon>Pterygota</taxon>
        <taxon>Neoptera</taxon>
        <taxon>Endopterygota</taxon>
        <taxon>Lepidoptera</taxon>
        <taxon>Glossata</taxon>
        <taxon>Ditrysia</taxon>
        <taxon>Papilionoidea</taxon>
        <taxon>Papilionidae</taxon>
        <taxon>Papilioninae</taxon>
        <taxon>Papilio</taxon>
    </lineage>
</organism>
<proteinExistence type="predicted"/>
<dbReference type="EMBL" id="KQ459249">
    <property type="protein sequence ID" value="KPJ02290.1"/>
    <property type="molecule type" value="Genomic_DNA"/>
</dbReference>
<feature type="compositionally biased region" description="Basic residues" evidence="1">
    <location>
        <begin position="65"/>
        <end position="74"/>
    </location>
</feature>
<accession>A0A194QBC3</accession>
<keyword evidence="3" id="KW-1185">Reference proteome</keyword>
<dbReference type="AlphaFoldDB" id="A0A194QBC3"/>
<protein>
    <submittedName>
        <fullName evidence="2">Uncharacterized protein</fullName>
    </submittedName>
</protein>